<dbReference type="OrthoDB" id="9952385at2"/>
<protein>
    <submittedName>
        <fullName evidence="1">Uncharacterized protein</fullName>
    </submittedName>
</protein>
<organism evidence="1 2">
    <name type="scientific">Planococcus citreus</name>
    <dbReference type="NCBI Taxonomy" id="1373"/>
    <lineage>
        <taxon>Bacteria</taxon>
        <taxon>Bacillati</taxon>
        <taxon>Bacillota</taxon>
        <taxon>Bacilli</taxon>
        <taxon>Bacillales</taxon>
        <taxon>Caryophanaceae</taxon>
        <taxon>Planococcus</taxon>
    </lineage>
</organism>
<name>A0A497YG29_9BACL</name>
<dbReference type="AlphaFoldDB" id="A0A497YG29"/>
<accession>A0A497YG29</accession>
<keyword evidence="2" id="KW-1185">Reference proteome</keyword>
<gene>
    <name evidence="1" type="ORF">DFR62_0046</name>
</gene>
<dbReference type="RefSeq" id="WP_121297521.1">
    <property type="nucleotide sequence ID" value="NZ_QBEW01000002.1"/>
</dbReference>
<evidence type="ECO:0000313" key="2">
    <source>
        <dbReference type="Proteomes" id="UP000280791"/>
    </source>
</evidence>
<sequence>MKNSISIEKINMQKTAAHVALSKGIIDSNSYQKRMKILDELEAVLYKEEQLKEQKLKALKNKMNIYATN</sequence>
<comment type="caution">
    <text evidence="1">The sequence shown here is derived from an EMBL/GenBank/DDBJ whole genome shotgun (WGS) entry which is preliminary data.</text>
</comment>
<dbReference type="Proteomes" id="UP000280791">
    <property type="component" value="Unassembled WGS sequence"/>
</dbReference>
<proteinExistence type="predicted"/>
<reference evidence="1 2" key="1">
    <citation type="submission" date="2018-10" db="EMBL/GenBank/DDBJ databases">
        <title>Genomic Encyclopedia of Type Strains, Phase IV (KMG-IV): sequencing the most valuable type-strain genomes for metagenomic binning, comparative biology and taxonomic classification.</title>
        <authorList>
            <person name="Goeker M."/>
        </authorList>
    </citation>
    <scope>NUCLEOTIDE SEQUENCE [LARGE SCALE GENOMIC DNA]</scope>
    <source>
        <strain evidence="1 2">DSM 20549</strain>
    </source>
</reference>
<evidence type="ECO:0000313" key="1">
    <source>
        <dbReference type="EMBL" id="RLJ89906.1"/>
    </source>
</evidence>
<dbReference type="EMBL" id="RCCP01000001">
    <property type="protein sequence ID" value="RLJ89906.1"/>
    <property type="molecule type" value="Genomic_DNA"/>
</dbReference>